<protein>
    <submittedName>
        <fullName evidence="3">Uncharacterized protein</fullName>
    </submittedName>
</protein>
<sequence length="317" mass="34290">MGGGAIRSASKFASFGLNGSIRGASVVPVAEKAAAASSRKASRISTTGLSSASEDGRSNPLVLTPQNKPETTGFGRSSWEVEDWEFAGVEEEYPLPRVVFGSAPTQKEVEEAASDLKDAFEKAYLSTSTTVSSEVSSDFMHGVNSSMPFNLEDSETKACVTSQNAVAFPSMQSNVMQAFSLLKENSDVQNIVTSLATDKSVWEAVLKNEKVVEFCQAHQQRGASPIEMAENLGTEELFREDGDKPFGNWGESLKGLFDNARLKAMELMSTISEFFHSFLGIGSKDSNDSSGVFFNKTIEYAFMLAFAVIIVVLMKRV</sequence>
<gene>
    <name evidence="3" type="ORF">AMTR_s00043p00195000</name>
</gene>
<dbReference type="AlphaFoldDB" id="W1PXZ2"/>
<dbReference type="OMA" id="HEDNHEI"/>
<dbReference type="Proteomes" id="UP000017836">
    <property type="component" value="Unassembled WGS sequence"/>
</dbReference>
<dbReference type="HOGENOM" id="CLU_058318_0_0_1"/>
<evidence type="ECO:0000256" key="1">
    <source>
        <dbReference type="SAM" id="MobiDB-lite"/>
    </source>
</evidence>
<keyword evidence="2" id="KW-1133">Transmembrane helix</keyword>
<evidence type="ECO:0000313" key="4">
    <source>
        <dbReference type="Proteomes" id="UP000017836"/>
    </source>
</evidence>
<proteinExistence type="predicted"/>
<reference evidence="4" key="1">
    <citation type="journal article" date="2013" name="Science">
        <title>The Amborella genome and the evolution of flowering plants.</title>
        <authorList>
            <consortium name="Amborella Genome Project"/>
        </authorList>
    </citation>
    <scope>NUCLEOTIDE SEQUENCE [LARGE SCALE GENOMIC DNA]</scope>
</reference>
<dbReference type="EMBL" id="KI392605">
    <property type="protein sequence ID" value="ERN12771.1"/>
    <property type="molecule type" value="Genomic_DNA"/>
</dbReference>
<accession>W1PXZ2</accession>
<dbReference type="KEGG" id="atr:18440997"/>
<name>W1PXZ2_AMBTC</name>
<keyword evidence="4" id="KW-1185">Reference proteome</keyword>
<dbReference type="PANTHER" id="PTHR33625:SF4">
    <property type="entry name" value="OS08G0179900 PROTEIN"/>
    <property type="match status" value="1"/>
</dbReference>
<feature type="region of interest" description="Disordered" evidence="1">
    <location>
        <begin position="35"/>
        <end position="76"/>
    </location>
</feature>
<evidence type="ECO:0000313" key="3">
    <source>
        <dbReference type="EMBL" id="ERN12771.1"/>
    </source>
</evidence>
<dbReference type="PANTHER" id="PTHR33625">
    <property type="entry name" value="OS08G0179900 PROTEIN"/>
    <property type="match status" value="1"/>
</dbReference>
<keyword evidence="2" id="KW-0472">Membrane</keyword>
<keyword evidence="2" id="KW-0812">Transmembrane</keyword>
<feature type="transmembrane region" description="Helical" evidence="2">
    <location>
        <begin position="297"/>
        <end position="314"/>
    </location>
</feature>
<evidence type="ECO:0000256" key="2">
    <source>
        <dbReference type="SAM" id="Phobius"/>
    </source>
</evidence>
<feature type="compositionally biased region" description="Polar residues" evidence="1">
    <location>
        <begin position="44"/>
        <end position="53"/>
    </location>
</feature>
<dbReference type="Gramene" id="ERN12771">
    <property type="protein sequence ID" value="ERN12771"/>
    <property type="gene ID" value="AMTR_s00043p00195000"/>
</dbReference>
<organism evidence="3 4">
    <name type="scientific">Amborella trichopoda</name>
    <dbReference type="NCBI Taxonomy" id="13333"/>
    <lineage>
        <taxon>Eukaryota</taxon>
        <taxon>Viridiplantae</taxon>
        <taxon>Streptophyta</taxon>
        <taxon>Embryophyta</taxon>
        <taxon>Tracheophyta</taxon>
        <taxon>Spermatophyta</taxon>
        <taxon>Magnoliopsida</taxon>
        <taxon>Amborellales</taxon>
        <taxon>Amborellaceae</taxon>
        <taxon>Amborella</taxon>
    </lineage>
</organism>
<dbReference type="eggNOG" id="ENOG502RZDK">
    <property type="taxonomic scope" value="Eukaryota"/>
</dbReference>
<dbReference type="OrthoDB" id="659599at2759"/>